<dbReference type="OrthoDB" id="3353107at2759"/>
<sequence length="109" mass="12696">MFFFDSLHSGIYDPEHGLINAIKEPVDLTTYGIDWEDLEDEAILQHHFQHNENGEEINLEEVTSYQPSRLSLVEVPAFQAPFDTDEQLQMFNSWIGDIPERLSRDMNVQ</sequence>
<dbReference type="EMBL" id="KN881855">
    <property type="protein sequence ID" value="KIY48150.1"/>
    <property type="molecule type" value="Genomic_DNA"/>
</dbReference>
<organism evidence="1 2">
    <name type="scientific">Fistulina hepatica ATCC 64428</name>
    <dbReference type="NCBI Taxonomy" id="1128425"/>
    <lineage>
        <taxon>Eukaryota</taxon>
        <taxon>Fungi</taxon>
        <taxon>Dikarya</taxon>
        <taxon>Basidiomycota</taxon>
        <taxon>Agaricomycotina</taxon>
        <taxon>Agaricomycetes</taxon>
        <taxon>Agaricomycetidae</taxon>
        <taxon>Agaricales</taxon>
        <taxon>Fistulinaceae</taxon>
        <taxon>Fistulina</taxon>
    </lineage>
</organism>
<accession>A0A0D7ABU6</accession>
<keyword evidence="2" id="KW-1185">Reference proteome</keyword>
<gene>
    <name evidence="1" type="ORF">FISHEDRAFT_43834</name>
</gene>
<reference evidence="1 2" key="1">
    <citation type="journal article" date="2015" name="Fungal Genet. Biol.">
        <title>Evolution of novel wood decay mechanisms in Agaricales revealed by the genome sequences of Fistulina hepatica and Cylindrobasidium torrendii.</title>
        <authorList>
            <person name="Floudas D."/>
            <person name="Held B.W."/>
            <person name="Riley R."/>
            <person name="Nagy L.G."/>
            <person name="Koehler G."/>
            <person name="Ransdell A.S."/>
            <person name="Younus H."/>
            <person name="Chow J."/>
            <person name="Chiniquy J."/>
            <person name="Lipzen A."/>
            <person name="Tritt A."/>
            <person name="Sun H."/>
            <person name="Haridas S."/>
            <person name="LaButti K."/>
            <person name="Ohm R.A."/>
            <person name="Kues U."/>
            <person name="Blanchette R.A."/>
            <person name="Grigoriev I.V."/>
            <person name="Minto R.E."/>
            <person name="Hibbett D.S."/>
        </authorList>
    </citation>
    <scope>NUCLEOTIDE SEQUENCE [LARGE SCALE GENOMIC DNA]</scope>
    <source>
        <strain evidence="1 2">ATCC 64428</strain>
    </source>
</reference>
<protein>
    <submittedName>
        <fullName evidence="1">Uncharacterized protein</fullName>
    </submittedName>
</protein>
<proteinExistence type="predicted"/>
<evidence type="ECO:0000313" key="1">
    <source>
        <dbReference type="EMBL" id="KIY48150.1"/>
    </source>
</evidence>
<dbReference type="Proteomes" id="UP000054144">
    <property type="component" value="Unassembled WGS sequence"/>
</dbReference>
<name>A0A0D7ABU6_9AGAR</name>
<dbReference type="AlphaFoldDB" id="A0A0D7ABU6"/>
<evidence type="ECO:0000313" key="2">
    <source>
        <dbReference type="Proteomes" id="UP000054144"/>
    </source>
</evidence>